<reference evidence="15" key="1">
    <citation type="submission" date="2010-04" db="EMBL/GenBank/DDBJ databases">
        <title>Complete genome sequence of Nitrosococcus halophilus Nc4, a salt-adapted, aerobic obligate ammonia-oxidizing sulfur purple bacterium.</title>
        <authorList>
            <consortium name="US DOE Joint Genome Institute"/>
            <person name="Campbell M.A."/>
            <person name="Malfatti S.A."/>
            <person name="Chain P.S.G."/>
            <person name="Heidelberg J.F."/>
            <person name="Ward B.B."/>
            <person name="Klotz M.G."/>
        </authorList>
    </citation>
    <scope>NUCLEOTIDE SEQUENCE [LARGE SCALE GENOMIC DNA]</scope>
    <source>
        <strain evidence="15">Nc4</strain>
    </source>
</reference>
<evidence type="ECO:0000256" key="11">
    <source>
        <dbReference type="ARBA" id="ARBA00023237"/>
    </source>
</evidence>
<dbReference type="InterPro" id="IPR010105">
    <property type="entry name" value="TonB_sidphr_rcpt"/>
</dbReference>
<dbReference type="InterPro" id="IPR036942">
    <property type="entry name" value="Beta-barrel_TonB_sf"/>
</dbReference>
<evidence type="ECO:0000256" key="12">
    <source>
        <dbReference type="PROSITE-ProRule" id="PRU01360"/>
    </source>
</evidence>
<dbReference type="eggNOG" id="COG4773">
    <property type="taxonomic scope" value="Bacteria"/>
</dbReference>
<evidence type="ECO:0000256" key="4">
    <source>
        <dbReference type="ARBA" id="ARBA00022496"/>
    </source>
</evidence>
<gene>
    <name evidence="14" type="ordered locus">Nhal_1799</name>
</gene>
<dbReference type="Pfam" id="PF00593">
    <property type="entry name" value="TonB_dep_Rec_b-barrel"/>
    <property type="match status" value="1"/>
</dbReference>
<keyword evidence="5 12" id="KW-0812">Transmembrane</keyword>
<evidence type="ECO:0000256" key="10">
    <source>
        <dbReference type="ARBA" id="ARBA00023136"/>
    </source>
</evidence>
<dbReference type="AlphaFoldDB" id="D5C328"/>
<keyword evidence="2 12" id="KW-0813">Transport</keyword>
<keyword evidence="4" id="KW-0410">Iron transport</keyword>
<evidence type="ECO:0000256" key="6">
    <source>
        <dbReference type="ARBA" id="ARBA00022729"/>
    </source>
</evidence>
<name>D5C328_NITHN</name>
<dbReference type="InterPro" id="IPR037066">
    <property type="entry name" value="Plug_dom_sf"/>
</dbReference>
<dbReference type="OrthoDB" id="8732650at2"/>
<keyword evidence="6" id="KW-0732">Signal</keyword>
<proteinExistence type="inferred from homology"/>
<keyword evidence="9" id="KW-0798">TonB box</keyword>
<dbReference type="KEGG" id="nhl:Nhal_1799"/>
<evidence type="ECO:0000256" key="5">
    <source>
        <dbReference type="ARBA" id="ARBA00022692"/>
    </source>
</evidence>
<dbReference type="InterPro" id="IPR039426">
    <property type="entry name" value="TonB-dep_rcpt-like"/>
</dbReference>
<dbReference type="PROSITE" id="PS52016">
    <property type="entry name" value="TONB_DEPENDENT_REC_3"/>
    <property type="match status" value="1"/>
</dbReference>
<comment type="similarity">
    <text evidence="12">Belongs to the TonB-dependent receptor family.</text>
</comment>
<dbReference type="GO" id="GO:0015891">
    <property type="term" value="P:siderophore transport"/>
    <property type="evidence" value="ECO:0007669"/>
    <property type="project" value="InterPro"/>
</dbReference>
<dbReference type="EMBL" id="CP001798">
    <property type="protein sequence ID" value="ADE14920.1"/>
    <property type="molecule type" value="Genomic_DNA"/>
</dbReference>
<evidence type="ECO:0000256" key="1">
    <source>
        <dbReference type="ARBA" id="ARBA00004571"/>
    </source>
</evidence>
<dbReference type="CDD" id="cd01347">
    <property type="entry name" value="ligand_gated_channel"/>
    <property type="match status" value="1"/>
</dbReference>
<evidence type="ECO:0000256" key="3">
    <source>
        <dbReference type="ARBA" id="ARBA00022452"/>
    </source>
</evidence>
<dbReference type="SUPFAM" id="SSF56935">
    <property type="entry name" value="Porins"/>
    <property type="match status" value="1"/>
</dbReference>
<dbReference type="NCBIfam" id="TIGR01783">
    <property type="entry name" value="TonB-siderophor"/>
    <property type="match status" value="1"/>
</dbReference>
<keyword evidence="10 12" id="KW-0472">Membrane</keyword>
<dbReference type="PANTHER" id="PTHR32552">
    <property type="entry name" value="FERRICHROME IRON RECEPTOR-RELATED"/>
    <property type="match status" value="1"/>
</dbReference>
<dbReference type="GO" id="GO:0038023">
    <property type="term" value="F:signaling receptor activity"/>
    <property type="evidence" value="ECO:0007669"/>
    <property type="project" value="InterPro"/>
</dbReference>
<accession>D5C328</accession>
<evidence type="ECO:0000313" key="15">
    <source>
        <dbReference type="Proteomes" id="UP000001844"/>
    </source>
</evidence>
<evidence type="ECO:0000256" key="8">
    <source>
        <dbReference type="ARBA" id="ARBA00023065"/>
    </source>
</evidence>
<dbReference type="Gene3D" id="2.40.170.20">
    <property type="entry name" value="TonB-dependent receptor, beta-barrel domain"/>
    <property type="match status" value="1"/>
</dbReference>
<dbReference type="RefSeq" id="WP_013032805.1">
    <property type="nucleotide sequence ID" value="NC_013960.1"/>
</dbReference>
<dbReference type="InterPro" id="IPR000531">
    <property type="entry name" value="Beta-barrel_TonB"/>
</dbReference>
<evidence type="ECO:0000256" key="9">
    <source>
        <dbReference type="ARBA" id="ARBA00023077"/>
    </source>
</evidence>
<evidence type="ECO:0000259" key="13">
    <source>
        <dbReference type="Pfam" id="PF00593"/>
    </source>
</evidence>
<dbReference type="Gene3D" id="2.170.130.10">
    <property type="entry name" value="TonB-dependent receptor, plug domain"/>
    <property type="match status" value="1"/>
</dbReference>
<comment type="subcellular location">
    <subcellularLocation>
        <location evidence="1 12">Cell outer membrane</location>
        <topology evidence="1 12">Multi-pass membrane protein</topology>
    </subcellularLocation>
</comment>
<dbReference type="HOGENOM" id="CLU_008287_22_1_6"/>
<evidence type="ECO:0000256" key="7">
    <source>
        <dbReference type="ARBA" id="ARBA00023004"/>
    </source>
</evidence>
<keyword evidence="3 12" id="KW-1134">Transmembrane beta strand</keyword>
<organism evidence="14 15">
    <name type="scientific">Nitrosococcus halophilus (strain Nc4)</name>
    <dbReference type="NCBI Taxonomy" id="472759"/>
    <lineage>
        <taxon>Bacteria</taxon>
        <taxon>Pseudomonadati</taxon>
        <taxon>Pseudomonadota</taxon>
        <taxon>Gammaproteobacteria</taxon>
        <taxon>Chromatiales</taxon>
        <taxon>Chromatiaceae</taxon>
        <taxon>Nitrosococcus</taxon>
    </lineage>
</organism>
<dbReference type="PANTHER" id="PTHR32552:SF68">
    <property type="entry name" value="FERRICHROME OUTER MEMBRANE TRANSPORTER_PHAGE RECEPTOR"/>
    <property type="match status" value="1"/>
</dbReference>
<feature type="domain" description="TonB-dependent receptor-like beta-barrel" evidence="13">
    <location>
        <begin position="138"/>
        <end position="572"/>
    </location>
</feature>
<sequence length="602" mass="65953">MTTVFRLSEPNTATTASNAALALDAPLRCALSLGGRRTSLYSFKARVEILKGPSALQAGFGAPGGLVNYVTKRPAFEPINALHVVGNEFGNIRAHADFSRRTDNGNFGVRVNAAWEEQKSFVDQVESERPFVSLAADWRITPDTLFQFDVEHEERDQITQPDLLADVNGNIPSGFDPETFLGQTWATFPTTFTLVSGKLEHFLSDQWSIVAEGNWMRLDREQNSILLDSLQPNGDATVFLFFSPDQTREPFSARAMIRGELTTGPIAHELAFGYSDHRLKTRWGDGFFEEIGTTNIFNPVSIPDPSPQAPPSFATMRIKEQGVFAHDILSFGEAWKLHLGGRYTGRDEKSFDSTGALTARFDESVLTPSVALVFKPLSNISTYVSYIEGLEAGGVAPLGTTNQNQQLGPLTSNQIEIGAKVELDEMRAEAALFQIDRTAEIVNAANTFVQDGSQIHRGVEFSVTGRITPEWIVFGSAMLLDAELKDMEDPAIEGNRPSGVPGHRMALVTEYAPRVFPGLVFSGSWTRTGSRPLNDFNTGDDAPDFDVFGLGARYNMQLGGTLATLRVNVDNLLDKRHFANAQFGILTPGAPRTVSASMSVRF</sequence>
<keyword evidence="11 12" id="KW-0998">Cell outer membrane</keyword>
<keyword evidence="7" id="KW-0408">Iron</keyword>
<keyword evidence="14" id="KW-0675">Receptor</keyword>
<dbReference type="GO" id="GO:0009279">
    <property type="term" value="C:cell outer membrane"/>
    <property type="evidence" value="ECO:0007669"/>
    <property type="project" value="UniProtKB-SubCell"/>
</dbReference>
<dbReference type="GO" id="GO:0015344">
    <property type="term" value="F:siderophore uptake transmembrane transporter activity"/>
    <property type="evidence" value="ECO:0007669"/>
    <property type="project" value="TreeGrafter"/>
</dbReference>
<protein>
    <submittedName>
        <fullName evidence="14">TonB-dependent siderophore receptor</fullName>
    </submittedName>
</protein>
<dbReference type="STRING" id="472759.Nhal_1799"/>
<dbReference type="Proteomes" id="UP000001844">
    <property type="component" value="Chromosome"/>
</dbReference>
<evidence type="ECO:0000313" key="14">
    <source>
        <dbReference type="EMBL" id="ADE14920.1"/>
    </source>
</evidence>
<keyword evidence="15" id="KW-1185">Reference proteome</keyword>
<keyword evidence="8" id="KW-0406">Ion transport</keyword>
<evidence type="ECO:0000256" key="2">
    <source>
        <dbReference type="ARBA" id="ARBA00022448"/>
    </source>
</evidence>